<evidence type="ECO:0000313" key="3">
    <source>
        <dbReference type="Proteomes" id="UP000029981"/>
    </source>
</evidence>
<organism evidence="2 3">
    <name type="scientific">Cucumis sativus</name>
    <name type="common">Cucumber</name>
    <dbReference type="NCBI Taxonomy" id="3659"/>
    <lineage>
        <taxon>Eukaryota</taxon>
        <taxon>Viridiplantae</taxon>
        <taxon>Streptophyta</taxon>
        <taxon>Embryophyta</taxon>
        <taxon>Tracheophyta</taxon>
        <taxon>Spermatophyta</taxon>
        <taxon>Magnoliopsida</taxon>
        <taxon>eudicotyledons</taxon>
        <taxon>Gunneridae</taxon>
        <taxon>Pentapetalae</taxon>
        <taxon>rosids</taxon>
        <taxon>fabids</taxon>
        <taxon>Cucurbitales</taxon>
        <taxon>Cucurbitaceae</taxon>
        <taxon>Benincaseae</taxon>
        <taxon>Cucumis</taxon>
    </lineage>
</organism>
<reference evidence="2 3" key="4">
    <citation type="journal article" date="2011" name="BMC Genomics">
        <title>RNA-Seq improves annotation of protein-coding genes in the cucumber genome.</title>
        <authorList>
            <person name="Li Z."/>
            <person name="Zhang Z."/>
            <person name="Yan P."/>
            <person name="Huang S."/>
            <person name="Fei Z."/>
            <person name="Lin K."/>
        </authorList>
    </citation>
    <scope>NUCLEOTIDE SEQUENCE [LARGE SCALE GENOMIC DNA]</scope>
    <source>
        <strain evidence="3">cv. 9930</strain>
    </source>
</reference>
<proteinExistence type="predicted"/>
<evidence type="ECO:0000256" key="1">
    <source>
        <dbReference type="SAM" id="Phobius"/>
    </source>
</evidence>
<keyword evidence="1" id="KW-0472">Membrane</keyword>
<reference evidence="2 3" key="3">
    <citation type="journal article" date="2010" name="BMC Genomics">
        <title>Transcriptome sequencing and comparative analysis of cucumber flowers with different sex types.</title>
        <authorList>
            <person name="Guo S."/>
            <person name="Zheng Y."/>
            <person name="Joung J.G."/>
            <person name="Liu S."/>
            <person name="Zhang Z."/>
            <person name="Crasta O.R."/>
            <person name="Sobral B.W."/>
            <person name="Xu Y."/>
            <person name="Huang S."/>
            <person name="Fei Z."/>
        </authorList>
    </citation>
    <scope>NUCLEOTIDE SEQUENCE [LARGE SCALE GENOMIC DNA]</scope>
    <source>
        <strain evidence="3">cv. 9930</strain>
    </source>
</reference>
<gene>
    <name evidence="2" type="ORF">Csa_6G239660</name>
</gene>
<reference evidence="2 3" key="1">
    <citation type="journal article" date="2009" name="Nat. Genet.">
        <title>The genome of the cucumber, Cucumis sativus L.</title>
        <authorList>
            <person name="Huang S."/>
            <person name="Li R."/>
            <person name="Zhang Z."/>
            <person name="Li L."/>
            <person name="Gu X."/>
            <person name="Fan W."/>
            <person name="Lucas W.J."/>
            <person name="Wang X."/>
            <person name="Xie B."/>
            <person name="Ni P."/>
            <person name="Ren Y."/>
            <person name="Zhu H."/>
            <person name="Li J."/>
            <person name="Lin K."/>
            <person name="Jin W."/>
            <person name="Fei Z."/>
            <person name="Li G."/>
            <person name="Staub J."/>
            <person name="Kilian A."/>
            <person name="van der Vossen E.A."/>
            <person name="Wu Y."/>
            <person name="Guo J."/>
            <person name="He J."/>
            <person name="Jia Z."/>
            <person name="Ren Y."/>
            <person name="Tian G."/>
            <person name="Lu Y."/>
            <person name="Ruan J."/>
            <person name="Qian W."/>
            <person name="Wang M."/>
            <person name="Huang Q."/>
            <person name="Li B."/>
            <person name="Xuan Z."/>
            <person name="Cao J."/>
            <person name="Asan"/>
            <person name="Wu Z."/>
            <person name="Zhang J."/>
            <person name="Cai Q."/>
            <person name="Bai Y."/>
            <person name="Zhao B."/>
            <person name="Han Y."/>
            <person name="Li Y."/>
            <person name="Li X."/>
            <person name="Wang S."/>
            <person name="Shi Q."/>
            <person name="Liu S."/>
            <person name="Cho W.K."/>
            <person name="Kim J.Y."/>
            <person name="Xu Y."/>
            <person name="Heller-Uszynska K."/>
            <person name="Miao H."/>
            <person name="Cheng Z."/>
            <person name="Zhang S."/>
            <person name="Wu J."/>
            <person name="Yang Y."/>
            <person name="Kang H."/>
            <person name="Li M."/>
            <person name="Liang H."/>
            <person name="Ren X."/>
            <person name="Shi Z."/>
            <person name="Wen M."/>
            <person name="Jian M."/>
            <person name="Yang H."/>
            <person name="Zhang G."/>
            <person name="Yang Z."/>
            <person name="Chen R."/>
            <person name="Liu S."/>
            <person name="Li J."/>
            <person name="Ma L."/>
            <person name="Liu H."/>
            <person name="Zhou Y."/>
            <person name="Zhao J."/>
            <person name="Fang X."/>
            <person name="Li G."/>
            <person name="Fang L."/>
            <person name="Li Y."/>
            <person name="Liu D."/>
            <person name="Zheng H."/>
            <person name="Zhang Y."/>
            <person name="Qin N."/>
            <person name="Li Z."/>
            <person name="Yang G."/>
            <person name="Yang S."/>
            <person name="Bolund L."/>
            <person name="Kristiansen K."/>
            <person name="Zheng H."/>
            <person name="Li S."/>
            <person name="Zhang X."/>
            <person name="Yang H."/>
            <person name="Wang J."/>
            <person name="Sun R."/>
            <person name="Zhang B."/>
            <person name="Jiang S."/>
            <person name="Wang J."/>
            <person name="Du Y."/>
            <person name="Li S."/>
        </authorList>
    </citation>
    <scope>NUCLEOTIDE SEQUENCE [LARGE SCALE GENOMIC DNA]</scope>
    <source>
        <strain evidence="3">cv. 9930</strain>
    </source>
</reference>
<sequence length="124" mass="13956">MDSPSDLSYGASTDLILFFLMDRTEAHQKKGFQMTLIFLLAAIALAKSTFLGCNLPSDIRIRPSLDERGIFVSKRMKKYDMVMPMLRLSHTSSSYPIEAFLGHSGHIRVPLTVLSPWQVKPTPQ</sequence>
<keyword evidence="1" id="KW-0812">Transmembrane</keyword>
<dbReference type="AlphaFoldDB" id="A0A0A0KFR6"/>
<protein>
    <submittedName>
        <fullName evidence="2">Uncharacterized protein</fullName>
    </submittedName>
</protein>
<keyword evidence="1" id="KW-1133">Transmembrane helix</keyword>
<feature type="transmembrane region" description="Helical" evidence="1">
    <location>
        <begin position="31"/>
        <end position="53"/>
    </location>
</feature>
<name>A0A0A0KFR6_CUCSA</name>
<evidence type="ECO:0000313" key="2">
    <source>
        <dbReference type="EMBL" id="KGN47267.1"/>
    </source>
</evidence>
<accession>A0A0A0KFR6</accession>
<reference evidence="2 3" key="2">
    <citation type="journal article" date="2009" name="PLoS ONE">
        <title>An integrated genetic and cytogenetic map of the cucumber genome.</title>
        <authorList>
            <person name="Ren Y."/>
            <person name="Zhang Z."/>
            <person name="Liu J."/>
            <person name="Staub J.E."/>
            <person name="Han Y."/>
            <person name="Cheng Z."/>
            <person name="Li X."/>
            <person name="Lu J."/>
            <person name="Miao H."/>
            <person name="Kang H."/>
            <person name="Xie B."/>
            <person name="Gu X."/>
            <person name="Wang X."/>
            <person name="Du Y."/>
            <person name="Jin W."/>
            <person name="Huang S."/>
        </authorList>
    </citation>
    <scope>NUCLEOTIDE SEQUENCE [LARGE SCALE GENOMIC DNA]</scope>
    <source>
        <strain evidence="3">cv. 9930</strain>
    </source>
</reference>
<dbReference type="EMBL" id="CM002927">
    <property type="protein sequence ID" value="KGN47267.1"/>
    <property type="molecule type" value="Genomic_DNA"/>
</dbReference>
<dbReference type="Gramene" id="KGN47267">
    <property type="protein sequence ID" value="KGN47267"/>
    <property type="gene ID" value="Csa_6G239660"/>
</dbReference>
<keyword evidence="3" id="KW-1185">Reference proteome</keyword>
<dbReference type="Proteomes" id="UP000029981">
    <property type="component" value="Chromosome 6"/>
</dbReference>